<proteinExistence type="inferred from homology"/>
<dbReference type="EC" id="5.1.3.2" evidence="5 10"/>
<dbReference type="RefSeq" id="WP_022636288.1">
    <property type="nucleotide sequence ID" value="NZ_ASJR01000005.1"/>
</dbReference>
<comment type="catalytic activity">
    <reaction evidence="1 10">
        <text>UDP-alpha-D-glucose = UDP-alpha-D-galactose</text>
        <dbReference type="Rhea" id="RHEA:22168"/>
        <dbReference type="ChEBI" id="CHEBI:58885"/>
        <dbReference type="ChEBI" id="CHEBI:66914"/>
        <dbReference type="EC" id="5.1.3.2"/>
    </reaction>
</comment>
<name>U7DB07_9BACT</name>
<organism evidence="12 13">
    <name type="scientific">Chitinivibrio alkaliphilus ACht1</name>
    <dbReference type="NCBI Taxonomy" id="1313304"/>
    <lineage>
        <taxon>Bacteria</taxon>
        <taxon>Pseudomonadati</taxon>
        <taxon>Fibrobacterota</taxon>
        <taxon>Chitinivibrionia</taxon>
        <taxon>Chitinivibrionales</taxon>
        <taxon>Chitinivibrionaceae</taxon>
        <taxon>Chitinivibrio</taxon>
    </lineage>
</organism>
<dbReference type="eggNOG" id="COG1087">
    <property type="taxonomic scope" value="Bacteria"/>
</dbReference>
<keyword evidence="8 10" id="KW-0413">Isomerase</keyword>
<dbReference type="PANTHER" id="PTHR43725">
    <property type="entry name" value="UDP-GLUCOSE 4-EPIMERASE"/>
    <property type="match status" value="1"/>
</dbReference>
<keyword evidence="7 10" id="KW-0520">NAD</keyword>
<evidence type="ECO:0000256" key="6">
    <source>
        <dbReference type="ARBA" id="ARBA00018569"/>
    </source>
</evidence>
<keyword evidence="13" id="KW-1185">Reference proteome</keyword>
<dbReference type="Proteomes" id="UP000017148">
    <property type="component" value="Unassembled WGS sequence"/>
</dbReference>
<dbReference type="Gene3D" id="3.90.25.10">
    <property type="entry name" value="UDP-galactose 4-epimerase, domain 1"/>
    <property type="match status" value="1"/>
</dbReference>
<evidence type="ECO:0000256" key="7">
    <source>
        <dbReference type="ARBA" id="ARBA00023027"/>
    </source>
</evidence>
<reference evidence="12 13" key="1">
    <citation type="journal article" date="2013" name="Environ. Microbiol.">
        <title>Genome analysis of Chitinivibrio alkaliphilus gen. nov., sp. nov., a novel extremely haloalkaliphilic anaerobic chitinolytic bacterium from the candidate phylum Termite Group 3.</title>
        <authorList>
            <person name="Sorokin D.Y."/>
            <person name="Gumerov V.M."/>
            <person name="Rakitin A.L."/>
            <person name="Beletsky A.V."/>
            <person name="Damste J.S."/>
            <person name="Muyzer G."/>
            <person name="Mardanov A.V."/>
            <person name="Ravin N.V."/>
        </authorList>
    </citation>
    <scope>NUCLEOTIDE SEQUENCE [LARGE SCALE GENOMIC DNA]</scope>
    <source>
        <strain evidence="12 13">ACht1</strain>
    </source>
</reference>
<dbReference type="OrthoDB" id="9801785at2"/>
<comment type="similarity">
    <text evidence="4 10">Belongs to the NAD(P)-dependent epimerase/dehydratase family.</text>
</comment>
<comment type="cofactor">
    <cofactor evidence="2 10">
        <name>NAD(+)</name>
        <dbReference type="ChEBI" id="CHEBI:57540"/>
    </cofactor>
</comment>
<accession>U7DB07</accession>
<comment type="pathway">
    <text evidence="3 10">Carbohydrate metabolism; galactose metabolism.</text>
</comment>
<dbReference type="GO" id="GO:0003978">
    <property type="term" value="F:UDP-glucose 4-epimerase activity"/>
    <property type="evidence" value="ECO:0007669"/>
    <property type="project" value="UniProtKB-UniRule"/>
</dbReference>
<dbReference type="SUPFAM" id="SSF51735">
    <property type="entry name" value="NAD(P)-binding Rossmann-fold domains"/>
    <property type="match status" value="1"/>
</dbReference>
<evidence type="ECO:0000256" key="1">
    <source>
        <dbReference type="ARBA" id="ARBA00000083"/>
    </source>
</evidence>
<evidence type="ECO:0000256" key="4">
    <source>
        <dbReference type="ARBA" id="ARBA00007637"/>
    </source>
</evidence>
<gene>
    <name evidence="12" type="ORF">CALK_0772</name>
</gene>
<dbReference type="InterPro" id="IPR001509">
    <property type="entry name" value="Epimerase_deHydtase"/>
</dbReference>
<evidence type="ECO:0000256" key="8">
    <source>
        <dbReference type="ARBA" id="ARBA00023235"/>
    </source>
</evidence>
<dbReference type="EMBL" id="ASJR01000005">
    <property type="protein sequence ID" value="ERP38753.1"/>
    <property type="molecule type" value="Genomic_DNA"/>
</dbReference>
<dbReference type="Gene3D" id="3.40.50.720">
    <property type="entry name" value="NAD(P)-binding Rossmann-like Domain"/>
    <property type="match status" value="1"/>
</dbReference>
<sequence length="327" mass="35872">MKYLIIGGAGYIGSHVTQAFLQAGHEVTVFDNLSSGKRQNLFSEAAFVEADILDYPTLEKTLSQGFDGLIHLAALKAAGESMNEPERYAENNIIGSLNILNAAARTGVSAIVFSSTAAVYGEPTYLPIDENHPQNPMNFYGFTKLEIERLLGWFSRLKGIRYAALRYFNAAGYDPTGTLHGLEEQPENLLPVVMETAAGIREKMAVFGDTYETRDGTCIRDYIHVSDLADAHLRAADYLHQQKEDITVNLGSEEGITVQEMLHSARQVTGQPIPADVVSPRPGDPSVVLASAEQAQKLLGWTAKYSDVDTLIKTTWQAYQKEGVVRT</sequence>
<dbReference type="AlphaFoldDB" id="U7DB07"/>
<evidence type="ECO:0000256" key="10">
    <source>
        <dbReference type="RuleBase" id="RU366046"/>
    </source>
</evidence>
<dbReference type="PATRIC" id="fig|1313304.3.peg.741"/>
<dbReference type="NCBIfam" id="TIGR01179">
    <property type="entry name" value="galE"/>
    <property type="match status" value="1"/>
</dbReference>
<dbReference type="GO" id="GO:0033499">
    <property type="term" value="P:galactose catabolic process via UDP-galactose, Leloir pathway"/>
    <property type="evidence" value="ECO:0007669"/>
    <property type="project" value="TreeGrafter"/>
</dbReference>
<evidence type="ECO:0000256" key="3">
    <source>
        <dbReference type="ARBA" id="ARBA00004947"/>
    </source>
</evidence>
<evidence type="ECO:0000256" key="2">
    <source>
        <dbReference type="ARBA" id="ARBA00001911"/>
    </source>
</evidence>
<dbReference type="InterPro" id="IPR005886">
    <property type="entry name" value="UDP_G4E"/>
</dbReference>
<evidence type="ECO:0000313" key="13">
    <source>
        <dbReference type="Proteomes" id="UP000017148"/>
    </source>
</evidence>
<protein>
    <recommendedName>
        <fullName evidence="6 10">UDP-glucose 4-epimerase</fullName>
        <ecNumber evidence="5 10">5.1.3.2</ecNumber>
    </recommendedName>
</protein>
<dbReference type="PANTHER" id="PTHR43725:SF53">
    <property type="entry name" value="UDP-ARABINOSE 4-EPIMERASE 1"/>
    <property type="match status" value="1"/>
</dbReference>
<evidence type="ECO:0000313" key="12">
    <source>
        <dbReference type="EMBL" id="ERP38753.1"/>
    </source>
</evidence>
<feature type="domain" description="NAD-dependent epimerase/dehydratase" evidence="11">
    <location>
        <begin position="4"/>
        <end position="251"/>
    </location>
</feature>
<comment type="subunit">
    <text evidence="10">Homodimer.</text>
</comment>
<dbReference type="CDD" id="cd05247">
    <property type="entry name" value="UDP_G4E_1_SDR_e"/>
    <property type="match status" value="1"/>
</dbReference>
<evidence type="ECO:0000256" key="5">
    <source>
        <dbReference type="ARBA" id="ARBA00013189"/>
    </source>
</evidence>
<comment type="caution">
    <text evidence="12">The sequence shown here is derived from an EMBL/GenBank/DDBJ whole genome shotgun (WGS) entry which is preliminary data.</text>
</comment>
<evidence type="ECO:0000256" key="9">
    <source>
        <dbReference type="ARBA" id="ARBA00023277"/>
    </source>
</evidence>
<dbReference type="UniPathway" id="UPA00214"/>
<dbReference type="InterPro" id="IPR036291">
    <property type="entry name" value="NAD(P)-bd_dom_sf"/>
</dbReference>
<evidence type="ECO:0000259" key="11">
    <source>
        <dbReference type="Pfam" id="PF01370"/>
    </source>
</evidence>
<dbReference type="Pfam" id="PF01370">
    <property type="entry name" value="Epimerase"/>
    <property type="match status" value="1"/>
</dbReference>
<dbReference type="STRING" id="1313304.CALK_0772"/>
<keyword evidence="9 10" id="KW-0119">Carbohydrate metabolism</keyword>